<evidence type="ECO:0000259" key="2">
    <source>
        <dbReference type="Pfam" id="PF13439"/>
    </source>
</evidence>
<reference evidence="3 4" key="1">
    <citation type="submission" date="2017-10" db="EMBL/GenBank/DDBJ databases">
        <title>Novel microbial diversity and functional potential in the marine mammal oral microbiome.</title>
        <authorList>
            <person name="Dudek N.K."/>
            <person name="Sun C.L."/>
            <person name="Burstein D."/>
            <person name="Kantor R.S."/>
            <person name="Aliaga Goltsman D.S."/>
            <person name="Bik E.M."/>
            <person name="Thomas B.C."/>
            <person name="Banfield J.F."/>
            <person name="Relman D.A."/>
        </authorList>
    </citation>
    <scope>NUCLEOTIDE SEQUENCE [LARGE SCALE GENOMIC DNA]</scope>
    <source>
        <strain evidence="3">DOLJORAL78_47_16</strain>
    </source>
</reference>
<gene>
    <name evidence="3" type="ORF">CSA56_13075</name>
</gene>
<dbReference type="PANTHER" id="PTHR46401:SF2">
    <property type="entry name" value="GLYCOSYLTRANSFERASE WBBK-RELATED"/>
    <property type="match status" value="1"/>
</dbReference>
<evidence type="ECO:0000313" key="3">
    <source>
        <dbReference type="EMBL" id="PIE33111.1"/>
    </source>
</evidence>
<dbReference type="GO" id="GO:0016757">
    <property type="term" value="F:glycosyltransferase activity"/>
    <property type="evidence" value="ECO:0007669"/>
    <property type="project" value="TreeGrafter"/>
</dbReference>
<dbReference type="AlphaFoldDB" id="A0A2G6KBR3"/>
<dbReference type="SUPFAM" id="SSF53756">
    <property type="entry name" value="UDP-Glycosyltransferase/glycogen phosphorylase"/>
    <property type="match status" value="1"/>
</dbReference>
<dbReference type="Gene3D" id="3.40.50.2000">
    <property type="entry name" value="Glycogen Phosphorylase B"/>
    <property type="match status" value="2"/>
</dbReference>
<proteinExistence type="predicted"/>
<keyword evidence="1" id="KW-0808">Transferase</keyword>
<dbReference type="GO" id="GO:0009103">
    <property type="term" value="P:lipopolysaccharide biosynthetic process"/>
    <property type="evidence" value="ECO:0007669"/>
    <property type="project" value="TreeGrafter"/>
</dbReference>
<organism evidence="3 4">
    <name type="scientific">candidate division KSB3 bacterium</name>
    <dbReference type="NCBI Taxonomy" id="2044937"/>
    <lineage>
        <taxon>Bacteria</taxon>
        <taxon>candidate division KSB3</taxon>
    </lineage>
</organism>
<dbReference type="Pfam" id="PF13439">
    <property type="entry name" value="Glyco_transf_4"/>
    <property type="match status" value="1"/>
</dbReference>
<evidence type="ECO:0000313" key="4">
    <source>
        <dbReference type="Proteomes" id="UP000230821"/>
    </source>
</evidence>
<evidence type="ECO:0000256" key="1">
    <source>
        <dbReference type="ARBA" id="ARBA00022679"/>
    </source>
</evidence>
<comment type="caution">
    <text evidence="3">The sequence shown here is derived from an EMBL/GenBank/DDBJ whole genome shotgun (WGS) entry which is preliminary data.</text>
</comment>
<name>A0A2G6KBR3_9BACT</name>
<dbReference type="Proteomes" id="UP000230821">
    <property type="component" value="Unassembled WGS sequence"/>
</dbReference>
<sequence length="450" mass="51493">MKLLMIAYYFPPDSSSGSFRPLAFARHLHEMGLEVCVLTAREEDFLAEQSKDYTLLQEIGDETKIFRSRVFRPKEVLLTVGKRLFSRGKQEETGGTQVSPKMKKSLPTKVSVSQRLQDFLMELLTTPDSQIGWMPSAVRAGRKIINTDKIDLIYATGGPWTCLLISAILKKFTKRPLVMDFRDPWVANPSRRSNNKFLRSLENVMERKVLAIADHIIANTAELKQDFLERYQFLTPNKVTTIPNGFEEYVESQAAGTNTQLTFIHAGTLYFSRNPRNLLQAILNVIERKVIPADDIRFVFLGGIDRSIQDPELESLMQHPLLQNVMRILPRVPYHEAIQQQNESDILLLIQPDFPLQIPRKLYEYMAFQKPIFGITDKHGATAKIIRKNDLGEVAENQVGAIEAVLESLYHQWKQGVLKPLSTQTCDQFRNSHLAHILHKVFVTCLEKQT</sequence>
<protein>
    <recommendedName>
        <fullName evidence="2">Glycosyltransferase subfamily 4-like N-terminal domain-containing protein</fullName>
    </recommendedName>
</protein>
<accession>A0A2G6KBR3</accession>
<dbReference type="EMBL" id="PDSK01000103">
    <property type="protein sequence ID" value="PIE33111.1"/>
    <property type="molecule type" value="Genomic_DNA"/>
</dbReference>
<dbReference type="InterPro" id="IPR028098">
    <property type="entry name" value="Glyco_trans_4-like_N"/>
</dbReference>
<dbReference type="PANTHER" id="PTHR46401">
    <property type="entry name" value="GLYCOSYLTRANSFERASE WBBK-RELATED"/>
    <property type="match status" value="1"/>
</dbReference>
<feature type="domain" description="Glycosyltransferase subfamily 4-like N-terminal" evidence="2">
    <location>
        <begin position="128"/>
        <end position="246"/>
    </location>
</feature>
<dbReference type="CDD" id="cd03794">
    <property type="entry name" value="GT4_WbuB-like"/>
    <property type="match status" value="1"/>
</dbReference>